<dbReference type="SUPFAM" id="SSF55418">
    <property type="entry name" value="eIF4e-like"/>
    <property type="match status" value="1"/>
</dbReference>
<reference evidence="3" key="1">
    <citation type="submission" date="2022-07" db="EMBL/GenBank/DDBJ databases">
        <title>Genome Sequence of Xylaria arbuscula.</title>
        <authorList>
            <person name="Buettner E."/>
        </authorList>
    </citation>
    <scope>NUCLEOTIDE SEQUENCE</scope>
    <source>
        <strain evidence="3">VT107</strain>
    </source>
</reference>
<name>A0A9W8NBJ5_9PEZI</name>
<feature type="region of interest" description="Disordered" evidence="2">
    <location>
        <begin position="350"/>
        <end position="381"/>
    </location>
</feature>
<evidence type="ECO:0000256" key="2">
    <source>
        <dbReference type="SAM" id="MobiDB-lite"/>
    </source>
</evidence>
<dbReference type="VEuPathDB" id="FungiDB:F4678DRAFT_181941"/>
<comment type="similarity">
    <text evidence="1">Belongs to the UPF0696 family.</text>
</comment>
<gene>
    <name evidence="3" type="ORF">NPX13_g7121</name>
</gene>
<evidence type="ECO:0000313" key="4">
    <source>
        <dbReference type="Proteomes" id="UP001148614"/>
    </source>
</evidence>
<comment type="caution">
    <text evidence="3">The sequence shown here is derived from an EMBL/GenBank/DDBJ whole genome shotgun (WGS) entry which is preliminary data.</text>
</comment>
<evidence type="ECO:0000313" key="3">
    <source>
        <dbReference type="EMBL" id="KAJ3566462.1"/>
    </source>
</evidence>
<dbReference type="Gene3D" id="3.30.760.10">
    <property type="entry name" value="RNA Cap, Translation Initiation Factor Eif4e"/>
    <property type="match status" value="1"/>
</dbReference>
<dbReference type="PANTHER" id="PTHR31977:SF1">
    <property type="entry name" value="UPF0696 PROTEIN C11ORF68"/>
    <property type="match status" value="1"/>
</dbReference>
<feature type="compositionally biased region" description="Polar residues" evidence="2">
    <location>
        <begin position="1"/>
        <end position="13"/>
    </location>
</feature>
<keyword evidence="4" id="KW-1185">Reference proteome</keyword>
<protein>
    <recommendedName>
        <fullName evidence="5">DUF1917-domain-containing protein</fullName>
    </recommendedName>
</protein>
<dbReference type="InterPro" id="IPR015034">
    <property type="entry name" value="Bles03"/>
</dbReference>
<dbReference type="EMBL" id="JANPWZ010001354">
    <property type="protein sequence ID" value="KAJ3566462.1"/>
    <property type="molecule type" value="Genomic_DNA"/>
</dbReference>
<proteinExistence type="inferred from homology"/>
<organism evidence="3 4">
    <name type="scientific">Xylaria arbuscula</name>
    <dbReference type="NCBI Taxonomy" id="114810"/>
    <lineage>
        <taxon>Eukaryota</taxon>
        <taxon>Fungi</taxon>
        <taxon>Dikarya</taxon>
        <taxon>Ascomycota</taxon>
        <taxon>Pezizomycotina</taxon>
        <taxon>Sordariomycetes</taxon>
        <taxon>Xylariomycetidae</taxon>
        <taxon>Xylariales</taxon>
        <taxon>Xylariaceae</taxon>
        <taxon>Xylaria</taxon>
    </lineage>
</organism>
<feature type="region of interest" description="Disordered" evidence="2">
    <location>
        <begin position="1"/>
        <end position="25"/>
    </location>
</feature>
<dbReference type="AlphaFoldDB" id="A0A9W8NBJ5"/>
<accession>A0A9W8NBJ5</accession>
<dbReference type="InterPro" id="IPR023398">
    <property type="entry name" value="TIF_eIF4e-like"/>
</dbReference>
<dbReference type="Proteomes" id="UP001148614">
    <property type="component" value="Unassembled WGS sequence"/>
</dbReference>
<sequence>MDHPTSISLTHSPGSPGRTLFGNRDLGDDRVVQDLEQKVEQLDVREWWHDHGELDTPLRLQARGKSENVSRLHNPYAGEEYAWQLTETVDAFLRRLPPATTEEAPGHSWIWIANPYIKRRSKSEAQNQRIRGGEDEVPEDEGADLATLMEAGQERLHIASSFTQEFRKPGVSNAVLTRETKKAGMDAAKDILELAKGLRVTCGKWMVFCTIFEVNEVWESIAKATANNELGIAAKVAAKSQLDQRTERLICVYTQDFSNISDVTRVAEKLRQLGLTRGKPLYYKPDVYTYLGIASGNPWEMRASIYDTRSLLAHRHKSNCSRCQSRSKRRYSHLNALTPPNANRNNAIAMNAKKEREKERERGKRARSPSPFVASMPRQGW</sequence>
<feature type="compositionally biased region" description="Basic and acidic residues" evidence="2">
    <location>
        <begin position="352"/>
        <end position="362"/>
    </location>
</feature>
<dbReference type="PANTHER" id="PTHR31977">
    <property type="entry name" value="UPF0696 PROTEIN C11ORF68"/>
    <property type="match status" value="1"/>
</dbReference>
<dbReference type="Pfam" id="PF08939">
    <property type="entry name" value="Bles03"/>
    <property type="match status" value="1"/>
</dbReference>
<evidence type="ECO:0008006" key="5">
    <source>
        <dbReference type="Google" id="ProtNLM"/>
    </source>
</evidence>
<evidence type="ECO:0000256" key="1">
    <source>
        <dbReference type="ARBA" id="ARBA00010568"/>
    </source>
</evidence>